<feature type="domain" description="ABC transporter" evidence="6">
    <location>
        <begin position="80"/>
        <end position="309"/>
    </location>
</feature>
<comment type="caution">
    <text evidence="7">The sequence shown here is derived from an EMBL/GenBank/DDBJ whole genome shotgun (WGS) entry which is preliminary data.</text>
</comment>
<dbReference type="PANTHER" id="PTHR43335">
    <property type="entry name" value="ABC TRANSPORTER, ATP-BINDING PROTEIN"/>
    <property type="match status" value="1"/>
</dbReference>
<dbReference type="GO" id="GO:0005524">
    <property type="term" value="F:ATP binding"/>
    <property type="evidence" value="ECO:0007669"/>
    <property type="project" value="UniProtKB-KW"/>
</dbReference>
<evidence type="ECO:0000256" key="1">
    <source>
        <dbReference type="ARBA" id="ARBA00005417"/>
    </source>
</evidence>
<reference evidence="7 8" key="1">
    <citation type="submission" date="2019-08" db="EMBL/GenBank/DDBJ databases">
        <title>Bradymonadales sp. TMQ2.</title>
        <authorList>
            <person name="Liang Q."/>
        </authorList>
    </citation>
    <scope>NUCLEOTIDE SEQUENCE [LARGE SCALE GENOMIC DNA]</scope>
    <source>
        <strain evidence="7 8">TMQ2</strain>
    </source>
</reference>
<dbReference type="Gene3D" id="3.40.50.300">
    <property type="entry name" value="P-loop containing nucleotide triphosphate hydrolases"/>
    <property type="match status" value="1"/>
</dbReference>
<dbReference type="GO" id="GO:0016887">
    <property type="term" value="F:ATP hydrolysis activity"/>
    <property type="evidence" value="ECO:0007669"/>
    <property type="project" value="InterPro"/>
</dbReference>
<dbReference type="EMBL" id="VOSL01000136">
    <property type="protein sequence ID" value="TXD32222.1"/>
    <property type="molecule type" value="Genomic_DNA"/>
</dbReference>
<dbReference type="InterPro" id="IPR003593">
    <property type="entry name" value="AAA+_ATPase"/>
</dbReference>
<keyword evidence="4 7" id="KW-0067">ATP-binding</keyword>
<dbReference type="InterPro" id="IPR003439">
    <property type="entry name" value="ABC_transporter-like_ATP-bd"/>
</dbReference>
<dbReference type="SUPFAM" id="SSF52540">
    <property type="entry name" value="P-loop containing nucleoside triphosphate hydrolases"/>
    <property type="match status" value="1"/>
</dbReference>
<sequence>MAPSRQGAGWPRPPPPSPRNPPKPTTPRARSSLSSSDWLHLSSWCWWPSSATCSPARRASRNPKAPRALDHRPGAFSVLFRLDNVQKDYRGFAALKGISFELESNAVGLLGPNGAGKSTLIKALLGLIPINGGSAEVLGMRLPQDARAIRRAVGYMPENDCYLPYMTAVDYVSFNGQLCGLPKSEAFRRAHEVLYYVGLGEARYRQLGGFSTGMKQRAKLAQALVHGPRLLFLDEPTNGLDPKGRDEMLELIEDVRERDVRVVLSTHLLPDVEKICDSVVMLNQGALVHVGSLAELQKSDDPVIEVGTRDENERFAKLLTEAGFGVEQAGMHLKVRLSGAQSAEELVRLAVDHKVQLRHFLPQRLTLETAFLALLDQETSRARPELGA</sequence>
<dbReference type="AlphaFoldDB" id="A0A5C6X766"/>
<evidence type="ECO:0000259" key="6">
    <source>
        <dbReference type="PROSITE" id="PS50893"/>
    </source>
</evidence>
<evidence type="ECO:0000256" key="4">
    <source>
        <dbReference type="ARBA" id="ARBA00022840"/>
    </source>
</evidence>
<feature type="region of interest" description="Disordered" evidence="5">
    <location>
        <begin position="1"/>
        <end position="32"/>
    </location>
</feature>
<gene>
    <name evidence="7" type="ORF">FRC96_18275</name>
</gene>
<keyword evidence="2" id="KW-0813">Transport</keyword>
<evidence type="ECO:0000313" key="8">
    <source>
        <dbReference type="Proteomes" id="UP000321046"/>
    </source>
</evidence>
<dbReference type="InterPro" id="IPR027417">
    <property type="entry name" value="P-loop_NTPase"/>
</dbReference>
<evidence type="ECO:0000256" key="2">
    <source>
        <dbReference type="ARBA" id="ARBA00022448"/>
    </source>
</evidence>
<keyword evidence="3" id="KW-0547">Nucleotide-binding</keyword>
<name>A0A5C6X766_9DELT</name>
<evidence type="ECO:0000256" key="3">
    <source>
        <dbReference type="ARBA" id="ARBA00022741"/>
    </source>
</evidence>
<dbReference type="CDD" id="cd03230">
    <property type="entry name" value="ABC_DR_subfamily_A"/>
    <property type="match status" value="1"/>
</dbReference>
<comment type="similarity">
    <text evidence="1">Belongs to the ABC transporter superfamily.</text>
</comment>
<protein>
    <submittedName>
        <fullName evidence="7">ABC transporter ATP-binding protein</fullName>
    </submittedName>
</protein>
<feature type="compositionally biased region" description="Pro residues" evidence="5">
    <location>
        <begin position="11"/>
        <end position="25"/>
    </location>
</feature>
<organism evidence="7 8">
    <name type="scientific">Lujinxingia vulgaris</name>
    <dbReference type="NCBI Taxonomy" id="2600176"/>
    <lineage>
        <taxon>Bacteria</taxon>
        <taxon>Deltaproteobacteria</taxon>
        <taxon>Bradymonadales</taxon>
        <taxon>Lujinxingiaceae</taxon>
        <taxon>Lujinxingia</taxon>
    </lineage>
</organism>
<dbReference type="OrthoDB" id="9809450at2"/>
<dbReference type="Pfam" id="PF00005">
    <property type="entry name" value="ABC_tran"/>
    <property type="match status" value="1"/>
</dbReference>
<dbReference type="PANTHER" id="PTHR43335:SF2">
    <property type="entry name" value="ABC TRANSPORTER, ATP-BINDING PROTEIN"/>
    <property type="match status" value="1"/>
</dbReference>
<proteinExistence type="inferred from homology"/>
<dbReference type="Proteomes" id="UP000321046">
    <property type="component" value="Unassembled WGS sequence"/>
</dbReference>
<dbReference type="PROSITE" id="PS50893">
    <property type="entry name" value="ABC_TRANSPORTER_2"/>
    <property type="match status" value="1"/>
</dbReference>
<dbReference type="SMART" id="SM00382">
    <property type="entry name" value="AAA"/>
    <property type="match status" value="1"/>
</dbReference>
<evidence type="ECO:0000313" key="7">
    <source>
        <dbReference type="EMBL" id="TXD32222.1"/>
    </source>
</evidence>
<evidence type="ECO:0000256" key="5">
    <source>
        <dbReference type="SAM" id="MobiDB-lite"/>
    </source>
</evidence>
<accession>A0A5C6X766</accession>